<dbReference type="InterPro" id="IPR001584">
    <property type="entry name" value="Integrase_cat-core"/>
</dbReference>
<feature type="compositionally biased region" description="Polar residues" evidence="6">
    <location>
        <begin position="406"/>
        <end position="416"/>
    </location>
</feature>
<dbReference type="SMART" id="SM00249">
    <property type="entry name" value="PHD"/>
    <property type="match status" value="1"/>
</dbReference>
<organism evidence="9 10">
    <name type="scientific">Aedes albopictus</name>
    <name type="common">Asian tiger mosquito</name>
    <name type="synonym">Stegomyia albopicta</name>
    <dbReference type="NCBI Taxonomy" id="7160"/>
    <lineage>
        <taxon>Eukaryota</taxon>
        <taxon>Metazoa</taxon>
        <taxon>Ecdysozoa</taxon>
        <taxon>Arthropoda</taxon>
        <taxon>Hexapoda</taxon>
        <taxon>Insecta</taxon>
        <taxon>Pterygota</taxon>
        <taxon>Neoptera</taxon>
        <taxon>Endopterygota</taxon>
        <taxon>Diptera</taxon>
        <taxon>Nematocera</taxon>
        <taxon>Culicoidea</taxon>
        <taxon>Culicidae</taxon>
        <taxon>Culicinae</taxon>
        <taxon>Aedini</taxon>
        <taxon>Aedes</taxon>
        <taxon>Stegomyia</taxon>
    </lineage>
</organism>
<feature type="region of interest" description="Disordered" evidence="6">
    <location>
        <begin position="648"/>
        <end position="683"/>
    </location>
</feature>
<dbReference type="Gene3D" id="3.30.70.270">
    <property type="match status" value="1"/>
</dbReference>
<dbReference type="Gene3D" id="3.10.10.10">
    <property type="entry name" value="HIV Type 1 Reverse Transcriptase, subunit A, domain 1"/>
    <property type="match status" value="1"/>
</dbReference>
<dbReference type="InterPro" id="IPR040676">
    <property type="entry name" value="DUF5641"/>
</dbReference>
<dbReference type="InterPro" id="IPR011011">
    <property type="entry name" value="Znf_FYVE_PHD"/>
</dbReference>
<feature type="compositionally biased region" description="Basic and acidic residues" evidence="6">
    <location>
        <begin position="648"/>
        <end position="662"/>
    </location>
</feature>
<dbReference type="InterPro" id="IPR019787">
    <property type="entry name" value="Znf_PHD-finger"/>
</dbReference>
<dbReference type="Pfam" id="PF00628">
    <property type="entry name" value="PHD"/>
    <property type="match status" value="1"/>
</dbReference>
<keyword evidence="3" id="KW-0862">Zinc</keyword>
<dbReference type="Pfam" id="PF18701">
    <property type="entry name" value="DUF5641"/>
    <property type="match status" value="1"/>
</dbReference>
<dbReference type="InterPro" id="IPR013083">
    <property type="entry name" value="Znf_RING/FYVE/PHD"/>
</dbReference>
<evidence type="ECO:0000256" key="2">
    <source>
        <dbReference type="ARBA" id="ARBA00022771"/>
    </source>
</evidence>
<feature type="compositionally biased region" description="Polar residues" evidence="6">
    <location>
        <begin position="327"/>
        <end position="341"/>
    </location>
</feature>
<dbReference type="PROSITE" id="PS50016">
    <property type="entry name" value="ZF_PHD_2"/>
    <property type="match status" value="1"/>
</dbReference>
<feature type="coiled-coil region" evidence="5">
    <location>
        <begin position="174"/>
        <end position="221"/>
    </location>
</feature>
<dbReference type="InterPro" id="IPR043128">
    <property type="entry name" value="Rev_trsase/Diguanyl_cyclase"/>
</dbReference>
<dbReference type="CDD" id="cd15489">
    <property type="entry name" value="PHD_SF"/>
    <property type="match status" value="1"/>
</dbReference>
<reference evidence="10" key="1">
    <citation type="journal article" date="2015" name="Proc. Natl. Acad. Sci. U.S.A.">
        <title>Genome sequence of the Asian Tiger mosquito, Aedes albopictus, reveals insights into its biology, genetics, and evolution.</title>
        <authorList>
            <person name="Chen X.G."/>
            <person name="Jiang X."/>
            <person name="Gu J."/>
            <person name="Xu M."/>
            <person name="Wu Y."/>
            <person name="Deng Y."/>
            <person name="Zhang C."/>
            <person name="Bonizzoni M."/>
            <person name="Dermauw W."/>
            <person name="Vontas J."/>
            <person name="Armbruster P."/>
            <person name="Huang X."/>
            <person name="Yang Y."/>
            <person name="Zhang H."/>
            <person name="He W."/>
            <person name="Peng H."/>
            <person name="Liu Y."/>
            <person name="Wu K."/>
            <person name="Chen J."/>
            <person name="Lirakis M."/>
            <person name="Topalis P."/>
            <person name="Van Leeuwen T."/>
            <person name="Hall A.B."/>
            <person name="Jiang X."/>
            <person name="Thorpe C."/>
            <person name="Mueller R.L."/>
            <person name="Sun C."/>
            <person name="Waterhouse R.M."/>
            <person name="Yan G."/>
            <person name="Tu Z.J."/>
            <person name="Fang X."/>
            <person name="James A.A."/>
        </authorList>
    </citation>
    <scope>NUCLEOTIDE SEQUENCE [LARGE SCALE GENOMIC DNA]</scope>
    <source>
        <strain evidence="10">Foshan</strain>
    </source>
</reference>
<keyword evidence="5" id="KW-0175">Coiled coil</keyword>
<dbReference type="SUPFAM" id="SSF57903">
    <property type="entry name" value="FYVE/PHD zinc finger"/>
    <property type="match status" value="1"/>
</dbReference>
<dbReference type="PROSITE" id="PS50994">
    <property type="entry name" value="INTEGRASE"/>
    <property type="match status" value="1"/>
</dbReference>
<keyword evidence="1" id="KW-0479">Metal-binding</keyword>
<evidence type="ECO:0000256" key="3">
    <source>
        <dbReference type="ARBA" id="ARBA00022833"/>
    </source>
</evidence>
<accession>A0ABM1YD00</accession>
<dbReference type="InterPro" id="IPR001878">
    <property type="entry name" value="Znf_CCHC"/>
</dbReference>
<keyword evidence="10" id="KW-1185">Reference proteome</keyword>
<evidence type="ECO:0000256" key="5">
    <source>
        <dbReference type="SAM" id="Coils"/>
    </source>
</evidence>
<dbReference type="Gene3D" id="3.30.40.10">
    <property type="entry name" value="Zinc/RING finger domain, C3HC4 (zinc finger)"/>
    <property type="match status" value="1"/>
</dbReference>
<evidence type="ECO:0000259" key="8">
    <source>
        <dbReference type="PROSITE" id="PS50994"/>
    </source>
</evidence>
<keyword evidence="2 4" id="KW-0863">Zinc-finger</keyword>
<dbReference type="InterPro" id="IPR019786">
    <property type="entry name" value="Zinc_finger_PHD-type_CS"/>
</dbReference>
<sequence length="2117" mass="238442">MEQMEIKDVGISVRLRKGPCGTQDAVIKLRVDAANKALRVGKVKFGFSRSEPPKRSIPNNLKDRGESINFDHEMDTCEACGNQTDDSLVQCDRCDSWWHFGCVGVSDSISEKSFICTKCFNTTPPPPPPHHNEDLRLPPIDTMSVSSKRSSISNASARARLNLERLEVRKVLAEKMLNLELREQERKLELARMQKEGELERRKLEIQRDYEEEKLRLMEEELLDAADRSLRSQQSSNSKVRQWRSQVQLGGACSTMQSPAANEVLGDREAPTATTTTTTTSVVRITTVSGTGGETSGRQPAGDSGIETATHSVARMATGSGIGTVRKQPSNSAHKGETVNSFPPPPAAPPNQVVPERYRNEFLVGEAGFGPETVTTIRPAPVIPAQHTACGSSLGLPGMRSDPPMSDSQWGNSFEVQQPSQNASAGQGSSSFVTSSHPERQPATHVQSSIRHQVDGPSSTQLAARQVMPRDLPMFSGNPEDWPVFISSFANSSQACGYTDAENLIRLQRCLKGPALEAVKSRLLFPAAVPHVIATLETLYGKPEHLIFMLLKKVREVPAPRPDKLETLIGFGMAVQNLCDHVEMGQQVAHLNNPTLLYELVDKLPANLKLDWAMFKQQAPITNLRTFAQFMSRLVTAAADVTLHMDPRTTQRGKPEKSREKNFLGAHSGARRTEYPTKSDVPVGQSTRSENFVTCLVCKEPGHKVRECKKFADMTVENRWKAVQTHSLCRTCIGAHGKRPCKSKKLCDVDGCQARHHSLLHTHGNQGEPETAHGITNHHFVDRSSLFRILPVTLYANNRSIMVYAFLDDGSSRTLIEEDVVKYLGNEGEVNPLCLQWTANVKRIEKKSMKVSLEISGEQKKHLYQLVDVRTVNRLDLPRQSIRYTEMVKKYPYLGGLPIKDYEDAVPKILIGNDNSHLAAVLKIREGNPQEPIAAKTRLGWTIYGSVPGSSENALSFHICSCESDSSLHELVKQYFSVESLGVKIVDGPQSREIQRANRILESSTKRIGQRYETGLLWRFDVFEFPDSYQMAVKRMVCLERRMAKNATIGESVRKQMVEYQEKGYIHRATEAELKEADPRRTWYLPLGVALNPKKPEKIRIFCDAAAMVDGVSLNSMLLKGPDLLSSLSAVLFGFRERRYALCADIKEMFHQIRIKKEDRHAQRLLWRDSPDKDPAVYIMDVATFGSTCSPCSAQYVKNINAVEHAAEFPAAAEAVIKKHYVDDYLDSADTIDEAVQKAEEVRIVHSRGGFHIRNWMSNSEEVLRRVGEPSTATKKHLTLDKSGVTERILGMLWCPDKDEFTYSTTLEVTTHPPTKRIVLRAVMSLFDPLGLMSFFVIHGKVLIQDIWRAKTDWDEPIPERLCRRWFQWTKLCEQLNCVRIGRCYFPDRGPGDLESLQLHVFVDASEGAYACVAYFRAVYSGKVECALVAAKSKVAPLKSLSIPRLELQAAILGVRLKKMIREAHSLPIDECFYHTDSKNVLAWINSDHRNYRQYVAVRIGEILTESNEREWRWIPTKENVADDATKWGNGPCFSPACRWFRGPEFLYRSEKEWPVDNQVKYETSEEIRACLVHREDTNTETIEWSRFSNWKRLWRSVAYVQRFLSNLRKKVRGEPLQYGTLTQEELIASETCIWRQVQEAAYGEELRVLETAKRENVRARLERNSKLRQLSPFLDAAGVLRSESRIQKAYFASYDTRCPIILPKDNPVTVLLVESYHRKYLHANGETVLNEMRQRFHIPGHRTLIRTITKRCNRCRIRNAAPVVPRMAPLPTARLQAYVRPFSYVGLDYFGPLAVRVGRATAKRWIALFTCLTIRAVHLEVVHSLSTESCKMAIRRFVARRGAPVEIHSDNGTNFVGANNELRREMENTSAELAETFTNTNTKWCFIPPAAPHMGGSWERLVRSIKTALEAMYTTRNPDEETFATLIVEAEAVVNSRPLTFIPVDPGQQEALTPNHFLLMSSSGATQPAKALEEATQACRSSWNLCRVMVDSFWRRWIREYLPTIARRTRWFKDVKPIHVGDLVIIVTEAARNGWTRGKVLEVIQGSDGRVRQAILQTSAGVVRRPVAKLARLDIDGGNVGQNSSGPSYGPGNVADLGITERYAPIDSQRPLCGTT</sequence>
<dbReference type="Proteomes" id="UP000069940">
    <property type="component" value="Unassembled WGS sequence"/>
</dbReference>
<evidence type="ECO:0000256" key="1">
    <source>
        <dbReference type="ARBA" id="ARBA00022723"/>
    </source>
</evidence>
<evidence type="ECO:0000313" key="10">
    <source>
        <dbReference type="Proteomes" id="UP000069940"/>
    </source>
</evidence>
<dbReference type="PANTHER" id="PTHR47331">
    <property type="entry name" value="PHD-TYPE DOMAIN-CONTAINING PROTEIN"/>
    <property type="match status" value="1"/>
</dbReference>
<evidence type="ECO:0000256" key="6">
    <source>
        <dbReference type="SAM" id="MobiDB-lite"/>
    </source>
</evidence>
<feature type="domain" description="Integrase catalytic" evidence="8">
    <location>
        <begin position="1778"/>
        <end position="1963"/>
    </location>
</feature>
<feature type="compositionally biased region" description="Low complexity" evidence="6">
    <location>
        <begin position="417"/>
        <end position="431"/>
    </location>
</feature>
<dbReference type="EnsemblMetazoa" id="AALFPA23_007986.R10742">
    <property type="protein sequence ID" value="AALFPA23_007986.P10742"/>
    <property type="gene ID" value="AALFPA23_007986"/>
</dbReference>
<dbReference type="RefSeq" id="XP_062698399.1">
    <property type="nucleotide sequence ID" value="XM_062842415.1"/>
</dbReference>
<dbReference type="Pfam" id="PF05380">
    <property type="entry name" value="Peptidase_A17"/>
    <property type="match status" value="1"/>
</dbReference>
<name>A0ABM1YD00_AEDAL</name>
<dbReference type="Gene3D" id="3.30.420.10">
    <property type="entry name" value="Ribonuclease H-like superfamily/Ribonuclease H"/>
    <property type="match status" value="1"/>
</dbReference>
<evidence type="ECO:0000256" key="4">
    <source>
        <dbReference type="PROSITE-ProRule" id="PRU00146"/>
    </source>
</evidence>
<dbReference type="SMART" id="SM00343">
    <property type="entry name" value="ZnF_C2HC"/>
    <property type="match status" value="1"/>
</dbReference>
<dbReference type="SUPFAM" id="SSF56672">
    <property type="entry name" value="DNA/RNA polymerases"/>
    <property type="match status" value="1"/>
</dbReference>
<evidence type="ECO:0000259" key="7">
    <source>
        <dbReference type="PROSITE" id="PS50016"/>
    </source>
</evidence>
<evidence type="ECO:0000313" key="9">
    <source>
        <dbReference type="EnsemblMetazoa" id="AALFPA23_007986.P10742"/>
    </source>
</evidence>
<dbReference type="SUPFAM" id="SSF53098">
    <property type="entry name" value="Ribonuclease H-like"/>
    <property type="match status" value="1"/>
</dbReference>
<reference evidence="9" key="2">
    <citation type="submission" date="2025-05" db="UniProtKB">
        <authorList>
            <consortium name="EnsemblMetazoa"/>
        </authorList>
    </citation>
    <scope>IDENTIFICATION</scope>
    <source>
        <strain evidence="9">Foshan</strain>
    </source>
</reference>
<dbReference type="PANTHER" id="PTHR47331:SF1">
    <property type="entry name" value="GAG-LIKE PROTEIN"/>
    <property type="match status" value="1"/>
</dbReference>
<dbReference type="InterPro" id="IPR043502">
    <property type="entry name" value="DNA/RNA_pol_sf"/>
</dbReference>
<proteinExistence type="predicted"/>
<dbReference type="InterPro" id="IPR036397">
    <property type="entry name" value="RNaseH_sf"/>
</dbReference>
<feature type="region of interest" description="Disordered" evidence="6">
    <location>
        <begin position="322"/>
        <end position="353"/>
    </location>
</feature>
<dbReference type="InterPro" id="IPR008042">
    <property type="entry name" value="Retrotrans_Pao"/>
</dbReference>
<feature type="domain" description="PHD-type" evidence="7">
    <location>
        <begin position="74"/>
        <end position="122"/>
    </location>
</feature>
<feature type="compositionally biased region" description="Polar residues" evidence="6">
    <location>
        <begin position="444"/>
        <end position="461"/>
    </location>
</feature>
<protein>
    <submittedName>
        <fullName evidence="9">Uncharacterized protein</fullName>
    </submittedName>
</protein>
<dbReference type="InterPro" id="IPR001965">
    <property type="entry name" value="Znf_PHD"/>
</dbReference>
<dbReference type="PROSITE" id="PS01359">
    <property type="entry name" value="ZF_PHD_1"/>
    <property type="match status" value="1"/>
</dbReference>
<dbReference type="InterPro" id="IPR012337">
    <property type="entry name" value="RNaseH-like_sf"/>
</dbReference>
<dbReference type="GeneID" id="134284109"/>
<feature type="region of interest" description="Disordered" evidence="6">
    <location>
        <begin position="388"/>
        <end position="461"/>
    </location>
</feature>